<dbReference type="Proteomes" id="UP000240883">
    <property type="component" value="Unassembled WGS sequence"/>
</dbReference>
<dbReference type="EMBL" id="KZ678137">
    <property type="protein sequence ID" value="PSN65190.1"/>
    <property type="molecule type" value="Genomic_DNA"/>
</dbReference>
<protein>
    <submittedName>
        <fullName evidence="2">Uncharacterized protein</fullName>
    </submittedName>
</protein>
<sequence length="239" mass="25932">MPPKFLTTLATMWGSMWDSSIRFTFGQPPSPASTNSPEESPTLLPTNPATSSSPTTPTATPRQPPPSAPPTSTLASLAAAAIHADADPAPIADMQPLTPAEEHWAREALHPILPQLQHLRQTTRASLPPPHPSITQRPYAQILKARVVPIGRFIMGVQGMGVGDEMRLCRYVADHYWPDATVSRAHVRIFEMYRNADARARARAGQEQGQEQGPDEDTDMCNVGPTTDKENDRGAGMEG</sequence>
<keyword evidence="3" id="KW-1185">Reference proteome</keyword>
<organism evidence="2 3">
    <name type="scientific">Corynespora cassiicola Philippines</name>
    <dbReference type="NCBI Taxonomy" id="1448308"/>
    <lineage>
        <taxon>Eukaryota</taxon>
        <taxon>Fungi</taxon>
        <taxon>Dikarya</taxon>
        <taxon>Ascomycota</taxon>
        <taxon>Pezizomycotina</taxon>
        <taxon>Dothideomycetes</taxon>
        <taxon>Pleosporomycetidae</taxon>
        <taxon>Pleosporales</taxon>
        <taxon>Corynesporascaceae</taxon>
        <taxon>Corynespora</taxon>
    </lineage>
</organism>
<evidence type="ECO:0000313" key="2">
    <source>
        <dbReference type="EMBL" id="PSN65190.1"/>
    </source>
</evidence>
<evidence type="ECO:0000256" key="1">
    <source>
        <dbReference type="SAM" id="MobiDB-lite"/>
    </source>
</evidence>
<proteinExistence type="predicted"/>
<dbReference type="OrthoDB" id="3801079at2759"/>
<gene>
    <name evidence="2" type="ORF">BS50DRAFT_589622</name>
</gene>
<evidence type="ECO:0000313" key="3">
    <source>
        <dbReference type="Proteomes" id="UP000240883"/>
    </source>
</evidence>
<feature type="compositionally biased region" description="Basic and acidic residues" evidence="1">
    <location>
        <begin position="227"/>
        <end position="239"/>
    </location>
</feature>
<reference evidence="2 3" key="1">
    <citation type="journal article" date="2018" name="Front. Microbiol.">
        <title>Genome-Wide Analysis of Corynespora cassiicola Leaf Fall Disease Putative Effectors.</title>
        <authorList>
            <person name="Lopez D."/>
            <person name="Ribeiro S."/>
            <person name="Label P."/>
            <person name="Fumanal B."/>
            <person name="Venisse J.S."/>
            <person name="Kohler A."/>
            <person name="de Oliveira R.R."/>
            <person name="Labutti K."/>
            <person name="Lipzen A."/>
            <person name="Lail K."/>
            <person name="Bauer D."/>
            <person name="Ohm R.A."/>
            <person name="Barry K.W."/>
            <person name="Spatafora J."/>
            <person name="Grigoriev I.V."/>
            <person name="Martin F.M."/>
            <person name="Pujade-Renaud V."/>
        </authorList>
    </citation>
    <scope>NUCLEOTIDE SEQUENCE [LARGE SCALE GENOMIC DNA]</scope>
    <source>
        <strain evidence="2 3">Philippines</strain>
    </source>
</reference>
<feature type="compositionally biased region" description="Low complexity" evidence="1">
    <location>
        <begin position="40"/>
        <end position="61"/>
    </location>
</feature>
<name>A0A2T2NIG3_CORCC</name>
<feature type="compositionally biased region" description="Low complexity" evidence="1">
    <location>
        <begin position="203"/>
        <end position="212"/>
    </location>
</feature>
<dbReference type="AlphaFoldDB" id="A0A2T2NIG3"/>
<feature type="region of interest" description="Disordered" evidence="1">
    <location>
        <begin position="201"/>
        <end position="239"/>
    </location>
</feature>
<accession>A0A2T2NIG3</accession>
<feature type="region of interest" description="Disordered" evidence="1">
    <location>
        <begin position="24"/>
        <end position="74"/>
    </location>
</feature>